<feature type="transmembrane region" description="Helical" evidence="6">
    <location>
        <begin position="347"/>
        <end position="371"/>
    </location>
</feature>
<feature type="transmembrane region" description="Helical" evidence="6">
    <location>
        <begin position="100"/>
        <end position="120"/>
    </location>
</feature>
<proteinExistence type="predicted"/>
<dbReference type="GO" id="GO:0055085">
    <property type="term" value="P:transmembrane transport"/>
    <property type="evidence" value="ECO:0007669"/>
    <property type="project" value="InterPro"/>
</dbReference>
<accession>A0AAV5GMP7</accession>
<gene>
    <name evidence="7" type="ORF">Rhopal_003639-T1</name>
</gene>
<evidence type="ECO:0000313" key="8">
    <source>
        <dbReference type="Proteomes" id="UP001342314"/>
    </source>
</evidence>
<dbReference type="PANTHER" id="PTHR31274:SF1">
    <property type="entry name" value="AGL149CP"/>
    <property type="match status" value="1"/>
</dbReference>
<evidence type="ECO:0000313" key="7">
    <source>
        <dbReference type="EMBL" id="GJN90627.1"/>
    </source>
</evidence>
<evidence type="ECO:0000256" key="4">
    <source>
        <dbReference type="ARBA" id="ARBA00023136"/>
    </source>
</evidence>
<keyword evidence="8" id="KW-1185">Reference proteome</keyword>
<evidence type="ECO:0000256" key="6">
    <source>
        <dbReference type="SAM" id="Phobius"/>
    </source>
</evidence>
<dbReference type="GO" id="GO:0016020">
    <property type="term" value="C:membrane"/>
    <property type="evidence" value="ECO:0007669"/>
    <property type="project" value="UniProtKB-SubCell"/>
</dbReference>
<feature type="transmembrane region" description="Helical" evidence="6">
    <location>
        <begin position="68"/>
        <end position="88"/>
    </location>
</feature>
<feature type="transmembrane region" description="Helical" evidence="6">
    <location>
        <begin position="271"/>
        <end position="291"/>
    </location>
</feature>
<dbReference type="Proteomes" id="UP001342314">
    <property type="component" value="Unassembled WGS sequence"/>
</dbReference>
<sequence>MADAGAIPSVRTLVWLSVKIVPSFNGDNVSVIGPILLTAFFYQLFPGVLGLFGRALTPSPRKFRHGIISAYAFGNWGDLPTAVVLSVTSTSPFSGGHDETLGIAYCSVFILVVYLSTFPLQGIRLIQMDYERELDTARELRYEDGEFGTAAKYWNRLRYGCPMKHELEEERQRQRKRNDDLVEKEEEGAAEAASAPDDAEEPAVGRATADQDEITALDAQTADFPAIEPIPSRLSARSPARPPSVHPSIAMRVAQSVWMFLRPVITSPPTMTLLCALVIALVPVLRALFIAPDGTESFHPMAPDGDPPLAVLYDAASFVGAASIPTGLIILGASIGKISLPKPLSRLPISGILAMAFTRLVILPIVGFFFVRQLVRSGMIDGDNHVLRFGVVQYAIWAVSSVILTAFSLNAIFS</sequence>
<evidence type="ECO:0000256" key="5">
    <source>
        <dbReference type="SAM" id="MobiDB-lite"/>
    </source>
</evidence>
<dbReference type="InterPro" id="IPR004776">
    <property type="entry name" value="Mem_transp_PIN-like"/>
</dbReference>
<feature type="region of interest" description="Disordered" evidence="5">
    <location>
        <begin position="167"/>
        <end position="207"/>
    </location>
</feature>
<feature type="transmembrane region" description="Helical" evidence="6">
    <location>
        <begin position="391"/>
        <end position="413"/>
    </location>
</feature>
<evidence type="ECO:0000256" key="1">
    <source>
        <dbReference type="ARBA" id="ARBA00004141"/>
    </source>
</evidence>
<name>A0AAV5GMP7_9BASI</name>
<evidence type="ECO:0000256" key="3">
    <source>
        <dbReference type="ARBA" id="ARBA00022989"/>
    </source>
</evidence>
<evidence type="ECO:0000256" key="2">
    <source>
        <dbReference type="ARBA" id="ARBA00022692"/>
    </source>
</evidence>
<evidence type="ECO:0008006" key="9">
    <source>
        <dbReference type="Google" id="ProtNLM"/>
    </source>
</evidence>
<feature type="transmembrane region" description="Helical" evidence="6">
    <location>
        <begin position="311"/>
        <end position="335"/>
    </location>
</feature>
<feature type="compositionally biased region" description="Basic and acidic residues" evidence="5">
    <location>
        <begin position="167"/>
        <end position="181"/>
    </location>
</feature>
<dbReference type="Pfam" id="PF03547">
    <property type="entry name" value="Mem_trans"/>
    <property type="match status" value="1"/>
</dbReference>
<reference evidence="7 8" key="1">
    <citation type="submission" date="2021-12" db="EMBL/GenBank/DDBJ databases">
        <title>High titer production of polyol ester of fatty acids by Rhodotorula paludigena BS15 towards product separation-free biomass refinery.</title>
        <authorList>
            <person name="Mano J."/>
            <person name="Ono H."/>
            <person name="Tanaka T."/>
            <person name="Naito K."/>
            <person name="Sushida H."/>
            <person name="Ike M."/>
            <person name="Tokuyasu K."/>
            <person name="Kitaoka M."/>
        </authorList>
    </citation>
    <scope>NUCLEOTIDE SEQUENCE [LARGE SCALE GENOMIC DNA]</scope>
    <source>
        <strain evidence="7 8">BS15</strain>
    </source>
</reference>
<protein>
    <recommendedName>
        <fullName evidence="9">Auxin efflux carrier</fullName>
    </recommendedName>
</protein>
<dbReference type="EMBL" id="BQKY01000007">
    <property type="protein sequence ID" value="GJN90627.1"/>
    <property type="molecule type" value="Genomic_DNA"/>
</dbReference>
<dbReference type="PANTHER" id="PTHR31274">
    <property type="entry name" value="PROTEIN ECM3"/>
    <property type="match status" value="1"/>
</dbReference>
<keyword evidence="4 6" id="KW-0472">Membrane</keyword>
<comment type="subcellular location">
    <subcellularLocation>
        <location evidence="1">Membrane</location>
        <topology evidence="1">Multi-pass membrane protein</topology>
    </subcellularLocation>
</comment>
<dbReference type="AlphaFoldDB" id="A0AAV5GMP7"/>
<feature type="transmembrane region" description="Helical" evidence="6">
    <location>
        <begin position="31"/>
        <end position="56"/>
    </location>
</feature>
<keyword evidence="2 6" id="KW-0812">Transmembrane</keyword>
<organism evidence="7 8">
    <name type="scientific">Rhodotorula paludigena</name>
    <dbReference type="NCBI Taxonomy" id="86838"/>
    <lineage>
        <taxon>Eukaryota</taxon>
        <taxon>Fungi</taxon>
        <taxon>Dikarya</taxon>
        <taxon>Basidiomycota</taxon>
        <taxon>Pucciniomycotina</taxon>
        <taxon>Microbotryomycetes</taxon>
        <taxon>Sporidiobolales</taxon>
        <taxon>Sporidiobolaceae</taxon>
        <taxon>Rhodotorula</taxon>
    </lineage>
</organism>
<dbReference type="InterPro" id="IPR040254">
    <property type="entry name" value="Ecm3-like"/>
</dbReference>
<keyword evidence="3 6" id="KW-1133">Transmembrane helix</keyword>
<comment type="caution">
    <text evidence="7">The sequence shown here is derived from an EMBL/GenBank/DDBJ whole genome shotgun (WGS) entry which is preliminary data.</text>
</comment>